<evidence type="ECO:0000256" key="1">
    <source>
        <dbReference type="SAM" id="MobiDB-lite"/>
    </source>
</evidence>
<dbReference type="EMBL" id="HBGA01055440">
    <property type="protein sequence ID" value="CAD9009304.1"/>
    <property type="molecule type" value="Transcribed_RNA"/>
</dbReference>
<sequence length="109" mass="12067">MNPKPTSSMQYRMGYPPPPTTAKTPRDGRTGMQSKGQGSRETRPSNKQSTACTFIWFWTDFGKLGKQGGKVGKIEREGEQDWSQETHHVIVVQHGASRCNMERLAGGVG</sequence>
<evidence type="ECO:0000313" key="2">
    <source>
        <dbReference type="EMBL" id="CAD9009304.1"/>
    </source>
</evidence>
<gene>
    <name evidence="2" type="ORF">EGYM00392_LOCUS20399</name>
</gene>
<organism evidence="2">
    <name type="scientific">Eutreptiella gymnastica</name>
    <dbReference type="NCBI Taxonomy" id="73025"/>
    <lineage>
        <taxon>Eukaryota</taxon>
        <taxon>Discoba</taxon>
        <taxon>Euglenozoa</taxon>
        <taxon>Euglenida</taxon>
        <taxon>Spirocuta</taxon>
        <taxon>Euglenophyceae</taxon>
        <taxon>Eutreptiales</taxon>
        <taxon>Eutreptiaceae</taxon>
        <taxon>Eutreptiella</taxon>
    </lineage>
</organism>
<dbReference type="AlphaFoldDB" id="A0A7S1IE33"/>
<protein>
    <submittedName>
        <fullName evidence="2">Uncharacterized protein</fullName>
    </submittedName>
</protein>
<feature type="region of interest" description="Disordered" evidence="1">
    <location>
        <begin position="1"/>
        <end position="49"/>
    </location>
</feature>
<reference evidence="2" key="1">
    <citation type="submission" date="2021-01" db="EMBL/GenBank/DDBJ databases">
        <authorList>
            <person name="Corre E."/>
            <person name="Pelletier E."/>
            <person name="Niang G."/>
            <person name="Scheremetjew M."/>
            <person name="Finn R."/>
            <person name="Kale V."/>
            <person name="Holt S."/>
            <person name="Cochrane G."/>
            <person name="Meng A."/>
            <person name="Brown T."/>
            <person name="Cohen L."/>
        </authorList>
    </citation>
    <scope>NUCLEOTIDE SEQUENCE</scope>
    <source>
        <strain evidence="2">NIES-381</strain>
    </source>
</reference>
<feature type="compositionally biased region" description="Polar residues" evidence="1">
    <location>
        <begin position="1"/>
        <end position="10"/>
    </location>
</feature>
<accession>A0A7S1IE33</accession>
<proteinExistence type="predicted"/>
<name>A0A7S1IE33_9EUGL</name>